<protein>
    <submittedName>
        <fullName evidence="2">Uncharacterized protein</fullName>
    </submittedName>
</protein>
<dbReference type="Proteomes" id="UP000002505">
    <property type="component" value="Plasmid pACHL01"/>
</dbReference>
<gene>
    <name evidence="2" type="ordered locus">Achl_4026</name>
</gene>
<keyword evidence="2" id="KW-0614">Plasmid</keyword>
<sequence>MTSDENTNVPRSRPAWLSVGLLSLIVMVLNTGFLFWAGWMAGGRR</sequence>
<dbReference type="HOGENOM" id="CLU_3195499_0_0_11"/>
<feature type="transmembrane region" description="Helical" evidence="1">
    <location>
        <begin position="15"/>
        <end position="39"/>
    </location>
</feature>
<keyword evidence="1" id="KW-0812">Transmembrane</keyword>
<name>B8HHT0_PSECP</name>
<proteinExistence type="predicted"/>
<dbReference type="KEGG" id="ach:Achl_4026"/>
<geneLocation type="plasmid" evidence="2 3">
    <name>pACHL01</name>
</geneLocation>
<reference evidence="2" key="1">
    <citation type="submission" date="2009-01" db="EMBL/GenBank/DDBJ databases">
        <title>Complete sequence of plasmid1 of Arthrobacter chlorophenolicus A6.</title>
        <authorList>
            <consortium name="US DOE Joint Genome Institute"/>
            <person name="Lucas S."/>
            <person name="Copeland A."/>
            <person name="Lapidus A."/>
            <person name="Glavina del Rio T."/>
            <person name="Tice H."/>
            <person name="Bruce D."/>
            <person name="Goodwin L."/>
            <person name="Pitluck S."/>
            <person name="Goltsman E."/>
            <person name="Clum A."/>
            <person name="Larimer F."/>
            <person name="Land M."/>
            <person name="Hauser L."/>
            <person name="Kyrpides N."/>
            <person name="Mikhailova N."/>
            <person name="Jansson J."/>
            <person name="Richardson P."/>
        </authorList>
    </citation>
    <scope>NUCLEOTIDE SEQUENCE [LARGE SCALE GENOMIC DNA]</scope>
    <source>
        <strain evidence="2">A6</strain>
        <plasmid evidence="2">pACHL01</plasmid>
    </source>
</reference>
<keyword evidence="3" id="KW-1185">Reference proteome</keyword>
<evidence type="ECO:0000313" key="3">
    <source>
        <dbReference type="Proteomes" id="UP000002505"/>
    </source>
</evidence>
<dbReference type="AlphaFoldDB" id="B8HHT0"/>
<organism evidence="2 3">
    <name type="scientific">Pseudarthrobacter chlorophenolicus (strain ATCC 700700 / DSM 12829 / CIP 107037 / JCM 12360 / KCTC 9906 / NCIMB 13794 / A6)</name>
    <name type="common">Arthrobacter chlorophenolicus</name>
    <dbReference type="NCBI Taxonomy" id="452863"/>
    <lineage>
        <taxon>Bacteria</taxon>
        <taxon>Bacillati</taxon>
        <taxon>Actinomycetota</taxon>
        <taxon>Actinomycetes</taxon>
        <taxon>Micrococcales</taxon>
        <taxon>Micrococcaceae</taxon>
        <taxon>Pseudarthrobacter</taxon>
    </lineage>
</organism>
<evidence type="ECO:0000256" key="1">
    <source>
        <dbReference type="SAM" id="Phobius"/>
    </source>
</evidence>
<keyword evidence="1" id="KW-1133">Transmembrane helix</keyword>
<accession>B8HHT0</accession>
<keyword evidence="1" id="KW-0472">Membrane</keyword>
<evidence type="ECO:0000313" key="2">
    <source>
        <dbReference type="EMBL" id="ACL41977.1"/>
    </source>
</evidence>
<dbReference type="EMBL" id="CP001342">
    <property type="protein sequence ID" value="ACL41977.1"/>
    <property type="molecule type" value="Genomic_DNA"/>
</dbReference>